<reference evidence="3 4" key="1">
    <citation type="submission" date="2013-06" db="EMBL/GenBank/DDBJ databases">
        <title>Rumen cellulosomics: divergent fiber-degrading strategies revealed by comparative genome-wide analysis of six Ruminococcal strains.</title>
        <authorList>
            <person name="Dassa B."/>
            <person name="Borovok I."/>
            <person name="Lamed R."/>
            <person name="Flint H."/>
            <person name="Yeoman C.J."/>
            <person name="White B."/>
            <person name="Bayer E.A."/>
        </authorList>
    </citation>
    <scope>NUCLEOTIDE SEQUENCE [LARGE SCALE GENOMIC DNA]</scope>
    <source>
        <strain evidence="3 4">SY3</strain>
    </source>
</reference>
<keyword evidence="1" id="KW-1133">Transmembrane helix</keyword>
<feature type="transmembrane region" description="Helical" evidence="1">
    <location>
        <begin position="12"/>
        <end position="39"/>
    </location>
</feature>
<dbReference type="RefSeq" id="WP_024857919.1">
    <property type="nucleotide sequence ID" value="NZ_JEOB01000002.1"/>
</dbReference>
<evidence type="ECO:0000313" key="3">
    <source>
        <dbReference type="EMBL" id="EXM40083.1"/>
    </source>
</evidence>
<sequence>MRVYRSYRGYSTSSALVIGLVMAIFILVGGIFGTIGIMLGKSIEKTKAQCTVSIEADVINYKYNNDGLSTPIYSYVYEGVNYQYSANSYSNHPPYSVGEKADIMIDPDSPQKAFVPTDKTTAFISMLFKIIGFSFAGIGVIVILVGLFLTHLGKKQAKNDDFSNYEQWQ</sequence>
<dbReference type="Proteomes" id="UP000021369">
    <property type="component" value="Unassembled WGS sequence"/>
</dbReference>
<name>A0A011VZX0_RUMAL</name>
<comment type="caution">
    <text evidence="3">The sequence shown here is derived from an EMBL/GenBank/DDBJ whole genome shotgun (WGS) entry which is preliminary data.</text>
</comment>
<organism evidence="3 4">
    <name type="scientific">Ruminococcus albus SY3</name>
    <dbReference type="NCBI Taxonomy" id="1341156"/>
    <lineage>
        <taxon>Bacteria</taxon>
        <taxon>Bacillati</taxon>
        <taxon>Bacillota</taxon>
        <taxon>Clostridia</taxon>
        <taxon>Eubacteriales</taxon>
        <taxon>Oscillospiraceae</taxon>
        <taxon>Ruminococcus</taxon>
    </lineage>
</organism>
<dbReference type="InterPro" id="IPR021994">
    <property type="entry name" value="DUF3592"/>
</dbReference>
<gene>
    <name evidence="3" type="ORF">RASY3_05220</name>
</gene>
<dbReference type="PATRIC" id="fig|1341156.4.peg.1462"/>
<protein>
    <recommendedName>
        <fullName evidence="2">DUF3592 domain-containing protein</fullName>
    </recommendedName>
</protein>
<keyword evidence="1" id="KW-0472">Membrane</keyword>
<proteinExistence type="predicted"/>
<accession>A0A011VZX0</accession>
<dbReference type="Pfam" id="PF12158">
    <property type="entry name" value="DUF3592"/>
    <property type="match status" value="1"/>
</dbReference>
<evidence type="ECO:0000259" key="2">
    <source>
        <dbReference type="Pfam" id="PF12158"/>
    </source>
</evidence>
<evidence type="ECO:0000256" key="1">
    <source>
        <dbReference type="SAM" id="Phobius"/>
    </source>
</evidence>
<dbReference type="OrthoDB" id="1821623at2"/>
<dbReference type="AlphaFoldDB" id="A0A011VZX0"/>
<keyword evidence="4" id="KW-1185">Reference proteome</keyword>
<feature type="domain" description="DUF3592" evidence="2">
    <location>
        <begin position="61"/>
        <end position="116"/>
    </location>
</feature>
<evidence type="ECO:0000313" key="4">
    <source>
        <dbReference type="Proteomes" id="UP000021369"/>
    </source>
</evidence>
<feature type="transmembrane region" description="Helical" evidence="1">
    <location>
        <begin position="126"/>
        <end position="149"/>
    </location>
</feature>
<dbReference type="EMBL" id="JEOB01000002">
    <property type="protein sequence ID" value="EXM40083.1"/>
    <property type="molecule type" value="Genomic_DNA"/>
</dbReference>
<keyword evidence="1" id="KW-0812">Transmembrane</keyword>